<accession>G0MV23</accession>
<feature type="domain" description="BTB" evidence="2">
    <location>
        <begin position="40"/>
        <end position="97"/>
    </location>
</feature>
<keyword evidence="4" id="KW-1185">Reference proteome</keyword>
<dbReference type="InterPro" id="IPR052664">
    <property type="entry name" value="BTB-MATH_domain_protein"/>
</dbReference>
<reference evidence="4" key="1">
    <citation type="submission" date="2011-07" db="EMBL/GenBank/DDBJ databases">
        <authorList>
            <consortium name="Caenorhabditis brenneri Sequencing and Analysis Consortium"/>
            <person name="Wilson R.K."/>
        </authorList>
    </citation>
    <scope>NUCLEOTIDE SEQUENCE [LARGE SCALE GENOMIC DNA]</scope>
    <source>
        <strain evidence="4">PB2801</strain>
    </source>
</reference>
<dbReference type="AlphaFoldDB" id="G0MV23"/>
<feature type="region of interest" description="Disordered" evidence="1">
    <location>
        <begin position="1"/>
        <end position="24"/>
    </location>
</feature>
<dbReference type="Gene3D" id="3.30.710.10">
    <property type="entry name" value="Potassium Channel Kv1.1, Chain A"/>
    <property type="match status" value="1"/>
</dbReference>
<dbReference type="HOGENOM" id="CLU_036654_1_0_1"/>
<dbReference type="PANTHER" id="PTHR22743">
    <property type="entry name" value="MEPRIN/TRAF-LIKE MATH FAMILY-C.ELEGANS"/>
    <property type="match status" value="1"/>
</dbReference>
<evidence type="ECO:0000313" key="3">
    <source>
        <dbReference type="EMBL" id="EGT44438.1"/>
    </source>
</evidence>
<dbReference type="PANTHER" id="PTHR22743:SF165">
    <property type="entry name" value="BTB AND MATH DOMAIN CONTAINING-RELATED"/>
    <property type="match status" value="1"/>
</dbReference>
<dbReference type="InterPro" id="IPR011333">
    <property type="entry name" value="SKP1/BTB/POZ_sf"/>
</dbReference>
<dbReference type="EMBL" id="GL379813">
    <property type="protein sequence ID" value="EGT44438.1"/>
    <property type="molecule type" value="Genomic_DNA"/>
</dbReference>
<evidence type="ECO:0000256" key="1">
    <source>
        <dbReference type="SAM" id="MobiDB-lite"/>
    </source>
</evidence>
<evidence type="ECO:0000313" key="4">
    <source>
        <dbReference type="Proteomes" id="UP000008068"/>
    </source>
</evidence>
<protein>
    <recommendedName>
        <fullName evidence="2">BTB domain-containing protein</fullName>
    </recommendedName>
</protein>
<organism evidence="4">
    <name type="scientific">Caenorhabditis brenneri</name>
    <name type="common">Nematode worm</name>
    <dbReference type="NCBI Taxonomy" id="135651"/>
    <lineage>
        <taxon>Eukaryota</taxon>
        <taxon>Metazoa</taxon>
        <taxon>Ecdysozoa</taxon>
        <taxon>Nematoda</taxon>
        <taxon>Chromadorea</taxon>
        <taxon>Rhabditida</taxon>
        <taxon>Rhabditina</taxon>
        <taxon>Rhabditomorpha</taxon>
        <taxon>Rhabditoidea</taxon>
        <taxon>Rhabditidae</taxon>
        <taxon>Peloderinae</taxon>
        <taxon>Caenorhabditis</taxon>
    </lineage>
</organism>
<dbReference type="InParanoid" id="G0MV23"/>
<dbReference type="PROSITE" id="PS50097">
    <property type="entry name" value="BTB"/>
    <property type="match status" value="1"/>
</dbReference>
<dbReference type="Pfam" id="PF00651">
    <property type="entry name" value="BTB"/>
    <property type="match status" value="1"/>
</dbReference>
<proteinExistence type="predicted"/>
<dbReference type="SUPFAM" id="SSF54695">
    <property type="entry name" value="POZ domain"/>
    <property type="match status" value="1"/>
</dbReference>
<dbReference type="InterPro" id="IPR000210">
    <property type="entry name" value="BTB/POZ_dom"/>
</dbReference>
<sequence>MTTSAKRQRVEDELKEEEVEPEVGSAEDRIRFDNPNSEYHDITLVVHGEKFYCDKITLANHSQYFYSMFFSQFTEKYKTEIVLKDPSCSEEFLQFLKTCHGFDAITDKHVDGVLRLTDLWDAKFVKDRCIDFLVSEKCKKSHKEKFDIGQKYESEKLKKKALSDIENSSDLVRILPANLSEWSPADATLVLEKSFSLTGHWSVSAYNRLIDSMPPDHPFFDDIFREFHIYEHNQS</sequence>
<gene>
    <name evidence="3" type="ORF">CAEBREN_07302</name>
</gene>
<evidence type="ECO:0000259" key="2">
    <source>
        <dbReference type="PROSITE" id="PS50097"/>
    </source>
</evidence>
<dbReference type="Proteomes" id="UP000008068">
    <property type="component" value="Unassembled WGS sequence"/>
</dbReference>
<name>G0MV23_CAEBE</name>
<dbReference type="SMART" id="SM00225">
    <property type="entry name" value="BTB"/>
    <property type="match status" value="1"/>
</dbReference>